<sequence>MMLSAFDALLALEADTCEFLLRMRDIEFKGFAVISEG</sequence>
<accession>A0A3P7ZUK9</accession>
<dbReference type="EMBL" id="UZAI01008838">
    <property type="protein sequence ID" value="VDP03171.1"/>
    <property type="molecule type" value="Genomic_DNA"/>
</dbReference>
<dbReference type="Proteomes" id="UP000277204">
    <property type="component" value="Unassembled WGS sequence"/>
</dbReference>
<protein>
    <submittedName>
        <fullName evidence="1">Uncharacterized protein</fullName>
    </submittedName>
</protein>
<evidence type="ECO:0000313" key="2">
    <source>
        <dbReference type="Proteomes" id="UP000277204"/>
    </source>
</evidence>
<name>A0A3P7ZUK9_9TREM</name>
<organism evidence="1 2">
    <name type="scientific">Schistosoma margrebowiei</name>
    <dbReference type="NCBI Taxonomy" id="48269"/>
    <lineage>
        <taxon>Eukaryota</taxon>
        <taxon>Metazoa</taxon>
        <taxon>Spiralia</taxon>
        <taxon>Lophotrochozoa</taxon>
        <taxon>Platyhelminthes</taxon>
        <taxon>Trematoda</taxon>
        <taxon>Digenea</taxon>
        <taxon>Strigeidida</taxon>
        <taxon>Schistosomatoidea</taxon>
        <taxon>Schistosomatidae</taxon>
        <taxon>Schistosoma</taxon>
    </lineage>
</organism>
<proteinExistence type="predicted"/>
<gene>
    <name evidence="1" type="ORF">SMRZ_LOCUS12967</name>
</gene>
<keyword evidence="2" id="KW-1185">Reference proteome</keyword>
<evidence type="ECO:0000313" key="1">
    <source>
        <dbReference type="EMBL" id="VDP03171.1"/>
    </source>
</evidence>
<reference evidence="1 2" key="1">
    <citation type="submission" date="2018-11" db="EMBL/GenBank/DDBJ databases">
        <authorList>
            <consortium name="Pathogen Informatics"/>
        </authorList>
    </citation>
    <scope>NUCLEOTIDE SEQUENCE [LARGE SCALE GENOMIC DNA]</scope>
    <source>
        <strain evidence="1 2">Zambia</strain>
    </source>
</reference>
<dbReference type="AlphaFoldDB" id="A0A3P7ZUK9"/>